<dbReference type="RefSeq" id="WP_146398111.1">
    <property type="nucleotide sequence ID" value="NZ_SJPQ01000001.1"/>
</dbReference>
<dbReference type="NCBIfam" id="TIGR02595">
    <property type="entry name" value="PEP_CTERM"/>
    <property type="match status" value="1"/>
</dbReference>
<dbReference type="AlphaFoldDB" id="A0A5C5ZV30"/>
<keyword evidence="1 2" id="KW-0732">Signal</keyword>
<comment type="caution">
    <text evidence="3">The sequence shown here is derived from an EMBL/GenBank/DDBJ whole genome shotgun (WGS) entry which is preliminary data.</text>
</comment>
<feature type="signal peptide" evidence="2">
    <location>
        <begin position="1"/>
        <end position="26"/>
    </location>
</feature>
<sequence length="1146" mass="115622" precursor="true">MDRIASRLGLFLLGAAIAATPAALLAQNGTWDGGTLGVWSNSGDWQGGTIANGAGNTASFTATDVDTVEMFNSFGDTFFRNGVDLNSSRTLGHLVFSDSNPATGGGYEVFTSTPNSTFSGTTLTLSDGASSPTITVNPLGPFDTSTLSGATPTIVDDVIFRPYLSGTNGFTKLGGGVLTLAGEADGANSVGNNLKGVVEIAEGTLRIAETFSYYDFTNLVEPAAQSIDAFNLQDGGTLDLGNNVFASRVTSSPGATVNVVGGTGSVINNFSPAAGTTLNLHVENRGDGDSEFTADTFTAQGDWAPDETGGFDTINLSGVAGDMGETTIFRVRPNVNSNAFFMDSFAQTVINLDTITTIVRTNSFGNDFPIGEVHGQASSNISGGVAIGGVARYHIGGLNTDSTHAGRITSGTGGLDLYKEGTGTLTLSGSLEYRPVNNEEGTPPDRGQAVQPDRRGGITTVVAGTLALTGDAQLPAGRNDVGTSTNLGLLYSTVDIQAGATLDVSGTTGNSTAALQQVIGAGTIAGNYVHGDGRLAPADDNVGTSATLTHIGGAINFANNLTINGGEILYDVDTSVGGTNDLIQVAGSTTVGGSVEVNPTFLDSIPTSGQYTLLTSAGGISGSLAGWSVAWPGRGADPVVTQSGNSLVFNAIPVSGANIVWTGSVNSDWDVETTSNFTNGGSPDQFFDGDIVTFNGGGPSTVNISEDIKPSEIIVSSGSYTFEGPGAITGFATLTKNGGGTLTIARNNTYNGPTVINGGVVDIQGNLGALGTGAITLNGGTIVTNAAQLAPITNSQLVVVGTGNSIIFNGLLTTPLNDPVATPSLAGAGELLLTTEEEPGRIADLGNDSTAFTGVLSIAPTGLATTFNVRIPAGVGFGMPNGTLDLADGVTMLSRRNTSAVTEIGALTGEEGSTIGGWAGGGTAPTVNLQLGAANVSVATFEGAVVDSGSEEAPIPTNIFKVGSGVQNLFGENTFTGNVTVEEGTLAFDSATLADTSTVSLFTGGVLGLMHGVTDVVDMLFIDGAPAAVGTWGGAGSGAANISSLFTGSGILDVTSTFVLAGDYNNNGVVDAADFTVWRDNLNTATVLDNDPIGGTIGTAQYDQWVNNFGNVLPNFSVATAVPEPGSLAGLALLIASSLAGVRRRS</sequence>
<dbReference type="Pfam" id="PF12951">
    <property type="entry name" value="PATR"/>
    <property type="match status" value="3"/>
</dbReference>
<dbReference type="Proteomes" id="UP000315440">
    <property type="component" value="Unassembled WGS sequence"/>
</dbReference>
<organism evidence="3 4">
    <name type="scientific">Pseudobythopirellula maris</name>
    <dbReference type="NCBI Taxonomy" id="2527991"/>
    <lineage>
        <taxon>Bacteria</taxon>
        <taxon>Pseudomonadati</taxon>
        <taxon>Planctomycetota</taxon>
        <taxon>Planctomycetia</taxon>
        <taxon>Pirellulales</taxon>
        <taxon>Lacipirellulaceae</taxon>
        <taxon>Pseudobythopirellula</taxon>
    </lineage>
</organism>
<dbReference type="InterPro" id="IPR013425">
    <property type="entry name" value="Autotrns_rpt"/>
</dbReference>
<evidence type="ECO:0000256" key="1">
    <source>
        <dbReference type="ARBA" id="ARBA00022729"/>
    </source>
</evidence>
<reference evidence="3 4" key="1">
    <citation type="submission" date="2019-02" db="EMBL/GenBank/DDBJ databases">
        <title>Deep-cultivation of Planctomycetes and their phenomic and genomic characterization uncovers novel biology.</title>
        <authorList>
            <person name="Wiegand S."/>
            <person name="Jogler M."/>
            <person name="Boedeker C."/>
            <person name="Pinto D."/>
            <person name="Vollmers J."/>
            <person name="Rivas-Marin E."/>
            <person name="Kohn T."/>
            <person name="Peeters S.H."/>
            <person name="Heuer A."/>
            <person name="Rast P."/>
            <person name="Oberbeckmann S."/>
            <person name="Bunk B."/>
            <person name="Jeske O."/>
            <person name="Meyerdierks A."/>
            <person name="Storesund J.E."/>
            <person name="Kallscheuer N."/>
            <person name="Luecker S."/>
            <person name="Lage O.M."/>
            <person name="Pohl T."/>
            <person name="Merkel B.J."/>
            <person name="Hornburger P."/>
            <person name="Mueller R.-W."/>
            <person name="Bruemmer F."/>
            <person name="Labrenz M."/>
            <person name="Spormann A.M."/>
            <person name="Op Den Camp H."/>
            <person name="Overmann J."/>
            <person name="Amann R."/>
            <person name="Jetten M.S.M."/>
            <person name="Mascher T."/>
            <person name="Medema M.H."/>
            <person name="Devos D.P."/>
            <person name="Kaster A.-K."/>
            <person name="Ovreas L."/>
            <person name="Rohde M."/>
            <person name="Galperin M.Y."/>
            <person name="Jogler C."/>
        </authorList>
    </citation>
    <scope>NUCLEOTIDE SEQUENCE [LARGE SCALE GENOMIC DNA]</scope>
    <source>
        <strain evidence="3 4">Mal64</strain>
    </source>
</reference>
<dbReference type="InterPro" id="IPR013424">
    <property type="entry name" value="Ice-binding_C"/>
</dbReference>
<gene>
    <name evidence="3" type="ORF">Mal64_12550</name>
</gene>
<evidence type="ECO:0000313" key="4">
    <source>
        <dbReference type="Proteomes" id="UP000315440"/>
    </source>
</evidence>
<evidence type="ECO:0000313" key="3">
    <source>
        <dbReference type="EMBL" id="TWT90857.1"/>
    </source>
</evidence>
<dbReference type="NCBIfam" id="TIGR02601">
    <property type="entry name" value="autotrns_rpt"/>
    <property type="match status" value="2"/>
</dbReference>
<dbReference type="EMBL" id="SJPQ01000001">
    <property type="protein sequence ID" value="TWT90857.1"/>
    <property type="molecule type" value="Genomic_DNA"/>
</dbReference>
<feature type="chain" id="PRO_5022710745" evidence="2">
    <location>
        <begin position="27"/>
        <end position="1146"/>
    </location>
</feature>
<name>A0A5C5ZV30_9BACT</name>
<dbReference type="OrthoDB" id="231521at2"/>
<evidence type="ECO:0000256" key="2">
    <source>
        <dbReference type="SAM" id="SignalP"/>
    </source>
</evidence>
<accession>A0A5C5ZV30</accession>
<proteinExistence type="predicted"/>
<protein>
    <submittedName>
        <fullName evidence="3">Autotransporter-associated beta strand repeat protein</fullName>
    </submittedName>
</protein>
<keyword evidence="4" id="KW-1185">Reference proteome</keyword>